<dbReference type="PANTHER" id="PTHR11533:SF174">
    <property type="entry name" value="PUROMYCIN-SENSITIVE AMINOPEPTIDASE-RELATED"/>
    <property type="match status" value="1"/>
</dbReference>
<dbReference type="GO" id="GO:0008270">
    <property type="term" value="F:zinc ion binding"/>
    <property type="evidence" value="ECO:0007669"/>
    <property type="project" value="UniProtKB-UniRule"/>
</dbReference>
<evidence type="ECO:0000256" key="8">
    <source>
        <dbReference type="PIRSR" id="PIRSR634016-1"/>
    </source>
</evidence>
<dbReference type="SUPFAM" id="SSF55486">
    <property type="entry name" value="Metalloproteases ('zincins'), catalytic domain"/>
    <property type="match status" value="1"/>
</dbReference>
<comment type="similarity">
    <text evidence="1 11">Belongs to the peptidase M1 family.</text>
</comment>
<dbReference type="PRINTS" id="PR00756">
    <property type="entry name" value="ALADIPTASE"/>
</dbReference>
<dbReference type="InterPro" id="IPR024571">
    <property type="entry name" value="ERAP1-like_C_dom"/>
</dbReference>
<keyword evidence="3 11" id="KW-0645">Protease</keyword>
<dbReference type="PANTHER" id="PTHR11533">
    <property type="entry name" value="PROTEASE M1 ZINC METALLOPROTEASE"/>
    <property type="match status" value="1"/>
</dbReference>
<keyword evidence="4 9" id="KW-0479">Metal-binding</keyword>
<evidence type="ECO:0000256" key="2">
    <source>
        <dbReference type="ARBA" id="ARBA00022438"/>
    </source>
</evidence>
<keyword evidence="2 11" id="KW-0031">Aminopeptidase</keyword>
<dbReference type="FunFam" id="1.25.50.20:FF:000002">
    <property type="entry name" value="Aminopeptidase"/>
    <property type="match status" value="1"/>
</dbReference>
<name>A0A9P6U596_9FUNG</name>
<dbReference type="AlphaFoldDB" id="A0A9P6U596"/>
<dbReference type="Gene3D" id="1.10.390.10">
    <property type="entry name" value="Neutral Protease Domain 2"/>
    <property type="match status" value="1"/>
</dbReference>
<dbReference type="InterPro" id="IPR050344">
    <property type="entry name" value="Peptidase_M1_aminopeptidases"/>
</dbReference>
<feature type="binding site" evidence="9">
    <location>
        <position position="311"/>
    </location>
    <ligand>
        <name>Zn(2+)</name>
        <dbReference type="ChEBI" id="CHEBI:29105"/>
        <note>catalytic</note>
    </ligand>
</feature>
<protein>
    <recommendedName>
        <fullName evidence="11">Aminopeptidase</fullName>
        <ecNumber evidence="11">3.4.11.-</ecNumber>
    </recommendedName>
</protein>
<sequence length="871" mass="98801">MCKKSGNPNRVVLPTNVTPSHYTLTITPDLEKYTFLGFVEIDIKIHETTKTIQINTKELTIKFGRVEIGDKRHEAVSTTFDEARETTTFTFESELPKGDALLTIYYDGILNDKMAGFYRSSYKDAMDNTKVMGVTQFEATEARRAFPCWDEPAVKATFSIKLVVPVELEALSNMPVDMITQVEPEEKTIHFAKTPIMSTYLVAWAVGDFEYVESTTTKLKDPVVCRVYTLPGLKEQGRFACEITPKILEYFSEIFGTAYPLPKMDQIAVPDFDMGAMENWGLITYRTVALLFDEKTSDVRFKEQVASTVAHELAHQWFGNLVTMEWWDHLWLNEGFATWVGTLAVDHLFPEWDTWPTFVVDDVQRGIALDSLRSSHPIEVPVNDPHEIHQIFDAISYSKGASVIRMLSNWLTVDVFLAGIRRYLKKHEYKNATTDDLWSALSEESKIDVGEFMNNWTRVIGIPILEVSENDGVVSVEQHRYLSTNDCKTEEDETIWWIPLGVHPKPDSIADPNQTLKTRSLTFEVPQGPYLLNKDYSGVFRTNYPPSAIARIGKAIVEGSDLLGLSDRAGLVADISSLAKSGHTATSNFLDLVQYYKNEQTYVVWQLLSIRMGEITSIFADIERVHQGMQQFQCNLVDAMVQKLGWEFPEGEDYLTIRLRSTMLKTAGRAGHKATIAEARRRFAIFVSDPTQESILHPSIRQTAFEIVLTHGGEDEFRSILKYFKTAPKQDQQVLSLLALAFVQQPELIAEVHQLAISDAVRPQDIHYVLAGLSANPKARLLTWHFVRDNWSLLEERYKSSMGLLGACVKYPLVQCAGVELVKEVSEFFADKDTKNFQRALDQAIEGLNVNTAWVAREEQGLVEWLSAHQY</sequence>
<dbReference type="Gene3D" id="2.60.40.1730">
    <property type="entry name" value="tricorn interacting facor f3 domain"/>
    <property type="match status" value="1"/>
</dbReference>
<dbReference type="GO" id="GO:0070006">
    <property type="term" value="F:metalloaminopeptidase activity"/>
    <property type="evidence" value="ECO:0007669"/>
    <property type="project" value="TreeGrafter"/>
</dbReference>
<dbReference type="OrthoDB" id="10031169at2759"/>
<keyword evidence="16" id="KW-1185">Reference proteome</keyword>
<dbReference type="GO" id="GO:0005737">
    <property type="term" value="C:cytoplasm"/>
    <property type="evidence" value="ECO:0007669"/>
    <property type="project" value="TreeGrafter"/>
</dbReference>
<feature type="site" description="Transition state stabilizer" evidence="10">
    <location>
        <position position="397"/>
    </location>
</feature>
<evidence type="ECO:0000313" key="16">
    <source>
        <dbReference type="Proteomes" id="UP000726737"/>
    </source>
</evidence>
<reference evidence="15" key="1">
    <citation type="journal article" date="2020" name="Fungal Divers.">
        <title>Resolving the Mortierellaceae phylogeny through synthesis of multi-gene phylogenetics and phylogenomics.</title>
        <authorList>
            <person name="Vandepol N."/>
            <person name="Liber J."/>
            <person name="Desiro A."/>
            <person name="Na H."/>
            <person name="Kennedy M."/>
            <person name="Barry K."/>
            <person name="Grigoriev I.V."/>
            <person name="Miller A.N."/>
            <person name="O'Donnell K."/>
            <person name="Stajich J.E."/>
            <person name="Bonito G."/>
        </authorList>
    </citation>
    <scope>NUCLEOTIDE SEQUENCE</scope>
    <source>
        <strain evidence="15">KOD948</strain>
    </source>
</reference>
<proteinExistence type="inferred from homology"/>
<evidence type="ECO:0000256" key="3">
    <source>
        <dbReference type="ARBA" id="ARBA00022670"/>
    </source>
</evidence>
<evidence type="ECO:0000256" key="7">
    <source>
        <dbReference type="ARBA" id="ARBA00023049"/>
    </source>
</evidence>
<comment type="caution">
    <text evidence="15">The sequence shown here is derived from an EMBL/GenBank/DDBJ whole genome shotgun (WGS) entry which is preliminary data.</text>
</comment>
<evidence type="ECO:0000256" key="4">
    <source>
        <dbReference type="ARBA" id="ARBA00022723"/>
    </source>
</evidence>
<dbReference type="GO" id="GO:0043171">
    <property type="term" value="P:peptide catabolic process"/>
    <property type="evidence" value="ECO:0007669"/>
    <property type="project" value="TreeGrafter"/>
</dbReference>
<evidence type="ECO:0000256" key="9">
    <source>
        <dbReference type="PIRSR" id="PIRSR634016-3"/>
    </source>
</evidence>
<dbReference type="Pfam" id="PF11838">
    <property type="entry name" value="ERAP1_C"/>
    <property type="match status" value="1"/>
</dbReference>
<organism evidence="15 16">
    <name type="scientific">Mortierella polycephala</name>
    <dbReference type="NCBI Taxonomy" id="41804"/>
    <lineage>
        <taxon>Eukaryota</taxon>
        <taxon>Fungi</taxon>
        <taxon>Fungi incertae sedis</taxon>
        <taxon>Mucoromycota</taxon>
        <taxon>Mortierellomycotina</taxon>
        <taxon>Mortierellomycetes</taxon>
        <taxon>Mortierellales</taxon>
        <taxon>Mortierellaceae</taxon>
        <taxon>Mortierella</taxon>
    </lineage>
</organism>
<evidence type="ECO:0000313" key="15">
    <source>
        <dbReference type="EMBL" id="KAG0261122.1"/>
    </source>
</evidence>
<evidence type="ECO:0000256" key="1">
    <source>
        <dbReference type="ARBA" id="ARBA00010136"/>
    </source>
</evidence>
<evidence type="ECO:0000256" key="11">
    <source>
        <dbReference type="RuleBase" id="RU364040"/>
    </source>
</evidence>
<feature type="domain" description="Peptidase M1 membrane alanine aminopeptidase" evidence="12">
    <location>
        <begin position="239"/>
        <end position="456"/>
    </location>
</feature>
<keyword evidence="7 11" id="KW-0482">Metalloprotease</keyword>
<evidence type="ECO:0000256" key="5">
    <source>
        <dbReference type="ARBA" id="ARBA00022801"/>
    </source>
</evidence>
<evidence type="ECO:0000259" key="13">
    <source>
        <dbReference type="Pfam" id="PF11838"/>
    </source>
</evidence>
<dbReference type="InterPro" id="IPR045357">
    <property type="entry name" value="Aminopeptidase_N-like_N"/>
</dbReference>
<feature type="binding site" evidence="9">
    <location>
        <position position="334"/>
    </location>
    <ligand>
        <name>Zn(2+)</name>
        <dbReference type="ChEBI" id="CHEBI:29105"/>
        <note>catalytic</note>
    </ligand>
</feature>
<evidence type="ECO:0000259" key="12">
    <source>
        <dbReference type="Pfam" id="PF01433"/>
    </source>
</evidence>
<dbReference type="EC" id="3.4.11.-" evidence="11"/>
<evidence type="ECO:0000259" key="14">
    <source>
        <dbReference type="Pfam" id="PF17900"/>
    </source>
</evidence>
<dbReference type="CDD" id="cd09601">
    <property type="entry name" value="M1_APN-Q_like"/>
    <property type="match status" value="1"/>
</dbReference>
<feature type="binding site" evidence="9">
    <location>
        <position position="315"/>
    </location>
    <ligand>
        <name>Zn(2+)</name>
        <dbReference type="ChEBI" id="CHEBI:29105"/>
        <note>catalytic</note>
    </ligand>
</feature>
<keyword evidence="6 9" id="KW-0862">Zinc</keyword>
<keyword evidence="5 11" id="KW-0378">Hydrolase</keyword>
<feature type="domain" description="Aminopeptidase N-like N-terminal" evidence="14">
    <location>
        <begin position="19"/>
        <end position="201"/>
    </location>
</feature>
<dbReference type="GO" id="GO:0016020">
    <property type="term" value="C:membrane"/>
    <property type="evidence" value="ECO:0007669"/>
    <property type="project" value="TreeGrafter"/>
</dbReference>
<dbReference type="InterPro" id="IPR027268">
    <property type="entry name" value="Peptidase_M4/M1_CTD_sf"/>
</dbReference>
<feature type="domain" description="ERAP1-like C-terminal" evidence="13">
    <location>
        <begin position="530"/>
        <end position="848"/>
    </location>
</feature>
<dbReference type="InterPro" id="IPR042097">
    <property type="entry name" value="Aminopeptidase_N-like_N_sf"/>
</dbReference>
<dbReference type="FunFam" id="1.10.390.10:FF:000001">
    <property type="entry name" value="Aminopeptidase"/>
    <property type="match status" value="1"/>
</dbReference>
<gene>
    <name evidence="15" type="ORF">BG011_001335</name>
</gene>
<accession>A0A9P6U596</accession>
<dbReference type="Gene3D" id="1.25.50.20">
    <property type="match status" value="1"/>
</dbReference>
<dbReference type="SUPFAM" id="SSF63737">
    <property type="entry name" value="Leukotriene A4 hydrolase N-terminal domain"/>
    <property type="match status" value="1"/>
</dbReference>
<feature type="active site" description="Proton acceptor" evidence="8">
    <location>
        <position position="312"/>
    </location>
</feature>
<dbReference type="InterPro" id="IPR034016">
    <property type="entry name" value="M1_APN-typ"/>
</dbReference>
<dbReference type="Pfam" id="PF01433">
    <property type="entry name" value="Peptidase_M1"/>
    <property type="match status" value="1"/>
</dbReference>
<comment type="cofactor">
    <cofactor evidence="9 11">
        <name>Zn(2+)</name>
        <dbReference type="ChEBI" id="CHEBI:29105"/>
    </cofactor>
    <text evidence="9 11">Binds 1 zinc ion per subunit.</text>
</comment>
<dbReference type="Pfam" id="PF17900">
    <property type="entry name" value="Peptidase_M1_N"/>
    <property type="match status" value="1"/>
</dbReference>
<dbReference type="GO" id="GO:0042277">
    <property type="term" value="F:peptide binding"/>
    <property type="evidence" value="ECO:0007669"/>
    <property type="project" value="TreeGrafter"/>
</dbReference>
<dbReference type="GO" id="GO:0006508">
    <property type="term" value="P:proteolysis"/>
    <property type="evidence" value="ECO:0007669"/>
    <property type="project" value="UniProtKB-KW"/>
</dbReference>
<dbReference type="InterPro" id="IPR014782">
    <property type="entry name" value="Peptidase_M1_dom"/>
</dbReference>
<dbReference type="InterPro" id="IPR001930">
    <property type="entry name" value="Peptidase_M1"/>
</dbReference>
<evidence type="ECO:0000256" key="10">
    <source>
        <dbReference type="PIRSR" id="PIRSR634016-4"/>
    </source>
</evidence>
<dbReference type="Gene3D" id="2.60.40.1910">
    <property type="match status" value="1"/>
</dbReference>
<dbReference type="FunFam" id="2.60.40.1730:FF:000002">
    <property type="entry name" value="Aminopeptidase"/>
    <property type="match status" value="1"/>
</dbReference>
<dbReference type="GO" id="GO:0005615">
    <property type="term" value="C:extracellular space"/>
    <property type="evidence" value="ECO:0007669"/>
    <property type="project" value="TreeGrafter"/>
</dbReference>
<dbReference type="EMBL" id="JAAAJA010000134">
    <property type="protein sequence ID" value="KAG0261122.1"/>
    <property type="molecule type" value="Genomic_DNA"/>
</dbReference>
<evidence type="ECO:0000256" key="6">
    <source>
        <dbReference type="ARBA" id="ARBA00022833"/>
    </source>
</evidence>
<dbReference type="Proteomes" id="UP000726737">
    <property type="component" value="Unassembled WGS sequence"/>
</dbReference>